<keyword evidence="2" id="KW-0732">Signal</keyword>
<keyword evidence="4" id="KW-1185">Reference proteome</keyword>
<evidence type="ECO:0000313" key="4">
    <source>
        <dbReference type="Proteomes" id="UP000747110"/>
    </source>
</evidence>
<feature type="region of interest" description="Disordered" evidence="1">
    <location>
        <begin position="541"/>
        <end position="565"/>
    </location>
</feature>
<gene>
    <name evidence="3" type="ORF">Vretifemale_176</name>
</gene>
<accession>A0A8J4BW76</accession>
<organism evidence="3 4">
    <name type="scientific">Volvox reticuliferus</name>
    <dbReference type="NCBI Taxonomy" id="1737510"/>
    <lineage>
        <taxon>Eukaryota</taxon>
        <taxon>Viridiplantae</taxon>
        <taxon>Chlorophyta</taxon>
        <taxon>core chlorophytes</taxon>
        <taxon>Chlorophyceae</taxon>
        <taxon>CS clade</taxon>
        <taxon>Chlamydomonadales</taxon>
        <taxon>Volvocaceae</taxon>
        <taxon>Volvox</taxon>
    </lineage>
</organism>
<reference evidence="3" key="1">
    <citation type="journal article" date="2021" name="Proc. Natl. Acad. Sci. U.S.A.">
        <title>Three genomes in the algal genus Volvox reveal the fate of a haploid sex-determining region after a transition to homothallism.</title>
        <authorList>
            <person name="Yamamoto K."/>
            <person name="Hamaji T."/>
            <person name="Kawai-Toyooka H."/>
            <person name="Matsuzaki R."/>
            <person name="Takahashi F."/>
            <person name="Nishimura Y."/>
            <person name="Kawachi M."/>
            <person name="Noguchi H."/>
            <person name="Minakuchi Y."/>
            <person name="Umen J.G."/>
            <person name="Toyoda A."/>
            <person name="Nozaki H."/>
        </authorList>
    </citation>
    <scope>NUCLEOTIDE SEQUENCE</scope>
    <source>
        <strain evidence="3">NIES-3786</strain>
    </source>
</reference>
<sequence>MAGAGTASLRSSIFWTLSIRFMGVVLLALHSDAHTSKIFDVKLVVLNAPRLGRQLVGNVSYHARKPSNTGEFVLYSLVFGPNAIKPGPELQTGTRVYLIVDLDLSGFIPDAANQGAAGASGTLYVTSWVLNSDGVSNDPLNPNSNVYYTGFRPLMLSTAVWVVNEVCGTSVEGTLTVEDVSGILFGPPPGAALRSPGPLDQHRPLLGLNRLLYECSYGNIILKRSNTIILSLSLPCGGTRPNNATWNSTSGACGDNELLGWMEYAVSNTHQVLGIDPSQFRRRVLVLPSASGTGGSLCPSWQQRGSYGCDENQGCDIWVRGERDHLLQWLLAQIGASMLLQPATSSANPSGVNPLVSSGQPTDPSCALGSAEGDYQCFNGPNAFKLLLASPWKQVYDDSNLVVGVKETVTLRPAALSANNLLLVVSKRKPSPSTAPRPLYGQYRAPVGGDAGLPAAVAGRLVLHSVNVDSPPLGLEPGTPTVLLAALDVGQSYRFQPAKVLVRFKSWTPPDKKDVGGVTGGSATVSICRYDGLSETGKCQDGIDNDCDGLTDEDDPDCQTKDKAS</sequence>
<dbReference type="Proteomes" id="UP000747110">
    <property type="component" value="Unassembled WGS sequence"/>
</dbReference>
<feature type="signal peptide" evidence="2">
    <location>
        <begin position="1"/>
        <end position="35"/>
    </location>
</feature>
<proteinExistence type="predicted"/>
<dbReference type="OrthoDB" id="539336at2759"/>
<name>A0A8J4BW76_9CHLO</name>
<protein>
    <submittedName>
        <fullName evidence="3">Uncharacterized protein</fullName>
    </submittedName>
</protein>
<evidence type="ECO:0000256" key="1">
    <source>
        <dbReference type="SAM" id="MobiDB-lite"/>
    </source>
</evidence>
<dbReference type="EMBL" id="BNCP01000001">
    <property type="protein sequence ID" value="GIL69221.1"/>
    <property type="molecule type" value="Genomic_DNA"/>
</dbReference>
<evidence type="ECO:0000256" key="2">
    <source>
        <dbReference type="SAM" id="SignalP"/>
    </source>
</evidence>
<dbReference type="AlphaFoldDB" id="A0A8J4BW76"/>
<feature type="chain" id="PRO_5035177090" evidence="2">
    <location>
        <begin position="36"/>
        <end position="565"/>
    </location>
</feature>
<comment type="caution">
    <text evidence="3">The sequence shown here is derived from an EMBL/GenBank/DDBJ whole genome shotgun (WGS) entry which is preliminary data.</text>
</comment>
<evidence type="ECO:0000313" key="3">
    <source>
        <dbReference type="EMBL" id="GIL69221.1"/>
    </source>
</evidence>
<feature type="compositionally biased region" description="Acidic residues" evidence="1">
    <location>
        <begin position="543"/>
        <end position="557"/>
    </location>
</feature>